<name>A0A841GXE0_9BACT</name>
<dbReference type="RefSeq" id="WP_170039831.1">
    <property type="nucleotide sequence ID" value="NZ_JABDTL010000002.1"/>
</dbReference>
<evidence type="ECO:0000313" key="1">
    <source>
        <dbReference type="EMBL" id="MBB6070086.1"/>
    </source>
</evidence>
<dbReference type="Proteomes" id="UP000582837">
    <property type="component" value="Unassembled WGS sequence"/>
</dbReference>
<organism evidence="1 2">
    <name type="scientific">Longimicrobium terrae</name>
    <dbReference type="NCBI Taxonomy" id="1639882"/>
    <lineage>
        <taxon>Bacteria</taxon>
        <taxon>Pseudomonadati</taxon>
        <taxon>Gemmatimonadota</taxon>
        <taxon>Longimicrobiia</taxon>
        <taxon>Longimicrobiales</taxon>
        <taxon>Longimicrobiaceae</taxon>
        <taxon>Longimicrobium</taxon>
    </lineage>
</organism>
<sequence length="163" mass="17679">MSHSICAIVLRGPFDAAAAATFDLAGIPLGDDLTLFPITHYYTACWQKTLGVQGDLEGVFPPSLIFPREHVISVLMERITGREPLFSVIATDYFGGVGEQWAQVYRGHAPADPSVTAINPALRLLGVKAKRGLDEFDTAGLDRIRHAPDSLDRYVDLAEELGG</sequence>
<evidence type="ECO:0000313" key="2">
    <source>
        <dbReference type="Proteomes" id="UP000582837"/>
    </source>
</evidence>
<gene>
    <name evidence="1" type="ORF">HNQ61_001703</name>
</gene>
<comment type="caution">
    <text evidence="1">The sequence shown here is derived from an EMBL/GenBank/DDBJ whole genome shotgun (WGS) entry which is preliminary data.</text>
</comment>
<dbReference type="EMBL" id="JACHIA010000003">
    <property type="protein sequence ID" value="MBB6070086.1"/>
    <property type="molecule type" value="Genomic_DNA"/>
</dbReference>
<dbReference type="AlphaFoldDB" id="A0A841GXE0"/>
<keyword evidence="2" id="KW-1185">Reference proteome</keyword>
<proteinExistence type="predicted"/>
<protein>
    <submittedName>
        <fullName evidence="1">Uncharacterized protein</fullName>
    </submittedName>
</protein>
<accession>A0A841GXE0</accession>
<reference evidence="1 2" key="1">
    <citation type="submission" date="2020-08" db="EMBL/GenBank/DDBJ databases">
        <title>Genomic Encyclopedia of Type Strains, Phase IV (KMG-IV): sequencing the most valuable type-strain genomes for metagenomic binning, comparative biology and taxonomic classification.</title>
        <authorList>
            <person name="Goeker M."/>
        </authorList>
    </citation>
    <scope>NUCLEOTIDE SEQUENCE [LARGE SCALE GENOMIC DNA]</scope>
    <source>
        <strain evidence="1 2">DSM 29007</strain>
    </source>
</reference>